<keyword evidence="1" id="KW-0328">Glycosyltransferase</keyword>
<dbReference type="GO" id="GO:0016757">
    <property type="term" value="F:glycosyltransferase activity"/>
    <property type="evidence" value="ECO:0007669"/>
    <property type="project" value="UniProtKB-KW"/>
</dbReference>
<organism evidence="3">
    <name type="scientific">Candidatus Kentrum sp. FW</name>
    <dbReference type="NCBI Taxonomy" id="2126338"/>
    <lineage>
        <taxon>Bacteria</taxon>
        <taxon>Pseudomonadati</taxon>
        <taxon>Pseudomonadota</taxon>
        <taxon>Gammaproteobacteria</taxon>
        <taxon>Candidatus Kentrum</taxon>
    </lineage>
</organism>
<dbReference type="PANTHER" id="PTHR38784">
    <property type="entry name" value="SUCROSE PHOSPHORYLASE"/>
    <property type="match status" value="1"/>
</dbReference>
<evidence type="ECO:0000256" key="1">
    <source>
        <dbReference type="ARBA" id="ARBA00022676"/>
    </source>
</evidence>
<dbReference type="PANTHER" id="PTHR38784:SF1">
    <property type="entry name" value="SUCROSE PHOSPHORYLASE"/>
    <property type="match status" value="1"/>
</dbReference>
<gene>
    <name evidence="3" type="ORF">BECKFW1821C_GA0114237_10334</name>
</gene>
<protein>
    <submittedName>
        <fullName evidence="3">Maltooligosyl trehalose synthase</fullName>
    </submittedName>
</protein>
<dbReference type="EMBL" id="CAADFE010000033">
    <property type="protein sequence ID" value="VFJ72306.1"/>
    <property type="molecule type" value="Genomic_DNA"/>
</dbReference>
<evidence type="ECO:0000256" key="2">
    <source>
        <dbReference type="ARBA" id="ARBA00022679"/>
    </source>
</evidence>
<dbReference type="Gene3D" id="3.20.20.80">
    <property type="entry name" value="Glycosidases"/>
    <property type="match status" value="1"/>
</dbReference>
<dbReference type="InterPro" id="IPR045857">
    <property type="entry name" value="O16G_dom_2"/>
</dbReference>
<sequence length="589" mass="68077">MNTEAKKNKNNELPKGVMFNAYPDSIGRNLTDTVRMLKRPEFRDVFSLFYILPTFFNSDLDRGFSIIDYDLNKELVSRENLEDLDKLGIMFKFDLVLNHLSVGSVQFQDMLKHGDKSEYKDFFINWNEFWDSEGEMGPDGYVIPRDDHLQKLFMRKPGLPILKVRFPDGSERPYWNTFYQEVTYNDISPDDLLQTSWGRELSQEVAEKITTLVNEALHRKTNIHEIDLGDFNHHKDDVISFMEQNRNYLGQMDLNAKSEKVWDFYDETLKKLRDHGSKMIRLDAFAYLHKKPGMTNFFNKPGTWKYLERLKGIAKKHDLILLPEIHSEYGNGLHEEVASEGFPIYDFFFPGLIIDALDRGTNKHLLGWIREILDKNLKTINMLGCHDGIPVLDLKAGKDINGTLRDGLLSDEELDATMERIMDRGGRVKSLYGPDGKKISYYQVNATFFSALGEDEIKLRLARAIQMFMPGIPQVWYLDLFAGKNDYAAADKGGAAGHKEINRTTLTNGDIEQGLKRIVVRDQLQIMRLRNTSPAFDGELEIHDTEEHLLHLTWRNQGHSVTLMADLRTSCFNITKSDDMDQENSLMCR</sequence>
<dbReference type="AlphaFoldDB" id="A0A450TU74"/>
<dbReference type="SUPFAM" id="SSF51445">
    <property type="entry name" value="(Trans)glycosidases"/>
    <property type="match status" value="1"/>
</dbReference>
<keyword evidence="2" id="KW-0808">Transferase</keyword>
<reference evidence="3" key="1">
    <citation type="submission" date="2019-02" db="EMBL/GenBank/DDBJ databases">
        <authorList>
            <person name="Gruber-Vodicka R. H."/>
            <person name="Seah K. B. B."/>
        </authorList>
    </citation>
    <scope>NUCLEOTIDE SEQUENCE</scope>
    <source>
        <strain evidence="3">BECK_BZ131</strain>
    </source>
</reference>
<proteinExistence type="predicted"/>
<dbReference type="InterPro" id="IPR017853">
    <property type="entry name" value="GH"/>
</dbReference>
<dbReference type="Gene3D" id="3.90.400.10">
    <property type="entry name" value="Oligo-1,6-glucosidase, Domain 2"/>
    <property type="match status" value="1"/>
</dbReference>
<evidence type="ECO:0000313" key="3">
    <source>
        <dbReference type="EMBL" id="VFJ72306.1"/>
    </source>
</evidence>
<accession>A0A450TU74</accession>
<name>A0A450TU74_9GAMM</name>